<feature type="region of interest" description="Disordered" evidence="12">
    <location>
        <begin position="98"/>
        <end position="179"/>
    </location>
</feature>
<evidence type="ECO:0000256" key="11">
    <source>
        <dbReference type="SAM" id="Coils"/>
    </source>
</evidence>
<comment type="subunit">
    <text evidence="10">Microtubule inner protein component of sperm flagellar doublet microtubules.</text>
</comment>
<dbReference type="Pfam" id="PF05914">
    <property type="entry name" value="RIB43A"/>
    <property type="match status" value="1"/>
</dbReference>
<dbReference type="eggNOG" id="ENOG502QWST">
    <property type="taxonomic scope" value="Eukaryota"/>
</dbReference>
<dbReference type="OrthoDB" id="429119at2759"/>
<evidence type="ECO:0000256" key="5">
    <source>
        <dbReference type="ARBA" id="ARBA00023054"/>
    </source>
</evidence>
<dbReference type="InParanoid" id="H9H7Q0"/>
<keyword evidence="7" id="KW-0206">Cytoskeleton</keyword>
<comment type="similarity">
    <text evidence="2">Belongs to the RIB43A family.</text>
</comment>
<keyword evidence="4" id="KW-0282">Flagellum</keyword>
<dbReference type="Proteomes" id="UP000002280">
    <property type="component" value="Unplaced"/>
</dbReference>
<dbReference type="Bgee" id="ENSMODG00000020888">
    <property type="expression patterns" value="Expressed in ovary and 19 other cell types or tissues"/>
</dbReference>
<reference evidence="13" key="3">
    <citation type="submission" date="2025-09" db="UniProtKB">
        <authorList>
            <consortium name="Ensembl"/>
        </authorList>
    </citation>
    <scope>IDENTIFICATION</scope>
</reference>
<evidence type="ECO:0000313" key="13">
    <source>
        <dbReference type="Ensembl" id="ENSMODP00000026117.1"/>
    </source>
</evidence>
<evidence type="ECO:0000256" key="7">
    <source>
        <dbReference type="ARBA" id="ARBA00023212"/>
    </source>
</evidence>
<evidence type="ECO:0000256" key="8">
    <source>
        <dbReference type="ARBA" id="ARBA00023273"/>
    </source>
</evidence>
<keyword evidence="6" id="KW-0969">Cilium</keyword>
<dbReference type="OMA" id="CLKMQQE"/>
<keyword evidence="8" id="KW-0966">Cell projection</keyword>
<evidence type="ECO:0000256" key="10">
    <source>
        <dbReference type="ARBA" id="ARBA00046435"/>
    </source>
</evidence>
<feature type="coiled-coil region" evidence="11">
    <location>
        <begin position="326"/>
        <end position="353"/>
    </location>
</feature>
<dbReference type="InterPro" id="IPR008805">
    <property type="entry name" value="RIB43A"/>
</dbReference>
<accession>H9H7Q0</accession>
<evidence type="ECO:0000256" key="12">
    <source>
        <dbReference type="SAM" id="MobiDB-lite"/>
    </source>
</evidence>
<dbReference type="PANTHER" id="PTHR14517">
    <property type="entry name" value="RIB43A-RELATED"/>
    <property type="match status" value="1"/>
</dbReference>
<keyword evidence="3" id="KW-0963">Cytoplasm</keyword>
<protein>
    <recommendedName>
        <fullName evidence="9">RIB43A-like with coiled-coils protein 1</fullName>
    </recommendedName>
</protein>
<dbReference type="RefSeq" id="XP_001372413.1">
    <property type="nucleotide sequence ID" value="XM_001372376.4"/>
</dbReference>
<reference evidence="13" key="2">
    <citation type="submission" date="2025-08" db="UniProtKB">
        <authorList>
            <consortium name="Ensembl"/>
        </authorList>
    </citation>
    <scope>IDENTIFICATION</scope>
</reference>
<dbReference type="RefSeq" id="XP_007506050.1">
    <property type="nucleotide sequence ID" value="XM_007505988.3"/>
</dbReference>
<feature type="compositionally biased region" description="Basic and acidic residues" evidence="12">
    <location>
        <begin position="98"/>
        <end position="112"/>
    </location>
</feature>
<dbReference type="KEGG" id="mdo:100019624"/>
<keyword evidence="5 11" id="KW-0175">Coiled coil</keyword>
<keyword evidence="14" id="KW-1185">Reference proteome</keyword>
<dbReference type="FunCoup" id="H9H7Q0">
    <property type="interactions" value="26"/>
</dbReference>
<evidence type="ECO:0000256" key="9">
    <source>
        <dbReference type="ARBA" id="ARBA00041087"/>
    </source>
</evidence>
<reference evidence="13" key="1">
    <citation type="journal article" date="2007" name="Nature">
        <title>Genome of the marsupial Monodelphis domestica reveals innovation in non-coding sequences.</title>
        <authorList>
            <person name="Mikkelsen T.S."/>
            <person name="Wakefield M.J."/>
            <person name="Aken B."/>
            <person name="Amemiya C.T."/>
            <person name="Chang J.L."/>
            <person name="Duke S."/>
            <person name="Garber M."/>
            <person name="Gentles A.J."/>
            <person name="Goodstadt L."/>
            <person name="Heger A."/>
            <person name="Jurka J."/>
            <person name="Kamal M."/>
            <person name="Mauceli E."/>
            <person name="Searle S.M."/>
            <person name="Sharpe T."/>
            <person name="Baker M.L."/>
            <person name="Batzer M.A."/>
            <person name="Benos P.V."/>
            <person name="Belov K."/>
            <person name="Clamp M."/>
            <person name="Cook A."/>
            <person name="Cuff J."/>
            <person name="Das R."/>
            <person name="Davidow L."/>
            <person name="Deakin J.E."/>
            <person name="Fazzari M.J."/>
            <person name="Glass J.L."/>
            <person name="Grabherr M."/>
            <person name="Greally J.M."/>
            <person name="Gu W."/>
            <person name="Hore T.A."/>
            <person name="Huttley G.A."/>
            <person name="Kleber M."/>
            <person name="Jirtle R.L."/>
            <person name="Koina E."/>
            <person name="Lee J.T."/>
            <person name="Mahony S."/>
            <person name="Marra M.A."/>
            <person name="Miller R.D."/>
            <person name="Nicholls R.D."/>
            <person name="Oda M."/>
            <person name="Papenfuss A.T."/>
            <person name="Parra Z.E."/>
            <person name="Pollock D.D."/>
            <person name="Ray D.A."/>
            <person name="Schein J.E."/>
            <person name="Speed T.P."/>
            <person name="Thompson K."/>
            <person name="VandeBerg J.L."/>
            <person name="Wade C.M."/>
            <person name="Walker J.A."/>
            <person name="Waters P.D."/>
            <person name="Webber C."/>
            <person name="Weidman J.R."/>
            <person name="Xie X."/>
            <person name="Zody M.C."/>
            <person name="Baldwin J."/>
            <person name="Abdouelleil A."/>
            <person name="Abdulkadir J."/>
            <person name="Abebe A."/>
            <person name="Abera B."/>
            <person name="Abreu J."/>
            <person name="Acer S.C."/>
            <person name="Aftuck L."/>
            <person name="Alexander A."/>
            <person name="An P."/>
            <person name="Anderson E."/>
            <person name="Anderson S."/>
            <person name="Arachi H."/>
            <person name="Azer M."/>
            <person name="Bachantsang P."/>
            <person name="Barry A."/>
            <person name="Bayul T."/>
            <person name="Berlin A."/>
            <person name="Bessette D."/>
            <person name="Bloom T."/>
            <person name="Bloom T."/>
            <person name="Boguslavskiy L."/>
            <person name="Bonnet C."/>
            <person name="Boukhgalter B."/>
            <person name="Bourzgui I."/>
            <person name="Brown A."/>
            <person name="Cahill P."/>
            <person name="Channer S."/>
            <person name="Cheshatsang Y."/>
            <person name="Chuda L."/>
            <person name="Citroen M."/>
            <person name="Collymore A."/>
            <person name="Cooke P."/>
            <person name="Costello M."/>
            <person name="D'Aco K."/>
            <person name="Daza R."/>
            <person name="De Haan G."/>
            <person name="DeGray S."/>
            <person name="DeMaso C."/>
            <person name="Dhargay N."/>
            <person name="Dooley K."/>
            <person name="Dooley E."/>
            <person name="Doricent M."/>
            <person name="Dorje P."/>
            <person name="Dorjee K."/>
            <person name="Dupes A."/>
            <person name="Elong R."/>
            <person name="Falk J."/>
            <person name="Farina A."/>
            <person name="Faro S."/>
            <person name="Ferguson D."/>
            <person name="Fisher S."/>
            <person name="Foley C.D."/>
            <person name="Franke A."/>
            <person name="Friedrich D."/>
            <person name="Gadbois L."/>
            <person name="Gearin G."/>
            <person name="Gearin C.R."/>
            <person name="Giannoukos G."/>
            <person name="Goode T."/>
            <person name="Graham J."/>
            <person name="Grandbois E."/>
            <person name="Grewal S."/>
            <person name="Gyaltsen K."/>
            <person name="Hafez N."/>
            <person name="Hagos B."/>
            <person name="Hall J."/>
            <person name="Henson C."/>
            <person name="Hollinger A."/>
            <person name="Honan T."/>
            <person name="Huard M.D."/>
            <person name="Hughes L."/>
            <person name="Hurhula B."/>
            <person name="Husby M.E."/>
            <person name="Kamat A."/>
            <person name="Kanga B."/>
            <person name="Kashin S."/>
            <person name="Khazanovich D."/>
            <person name="Kisner P."/>
            <person name="Lance K."/>
            <person name="Lara M."/>
            <person name="Lee W."/>
            <person name="Lennon N."/>
            <person name="Letendre F."/>
            <person name="LeVine R."/>
            <person name="Lipovsky A."/>
            <person name="Liu X."/>
            <person name="Liu J."/>
            <person name="Liu S."/>
            <person name="Lokyitsang T."/>
            <person name="Lokyitsang Y."/>
            <person name="Lubonja R."/>
            <person name="Lui A."/>
            <person name="MacDonald P."/>
            <person name="Magnisalis V."/>
            <person name="Maru K."/>
            <person name="Matthews C."/>
            <person name="McCusker W."/>
            <person name="McDonough S."/>
            <person name="Mehta T."/>
            <person name="Meldrim J."/>
            <person name="Meneus L."/>
            <person name="Mihai O."/>
            <person name="Mihalev A."/>
            <person name="Mihova T."/>
            <person name="Mittelman R."/>
            <person name="Mlenga V."/>
            <person name="Montmayeur A."/>
            <person name="Mulrain L."/>
            <person name="Navidi A."/>
            <person name="Naylor J."/>
            <person name="Negash T."/>
            <person name="Nguyen T."/>
            <person name="Nguyen N."/>
            <person name="Nicol R."/>
            <person name="Norbu C."/>
            <person name="Norbu N."/>
            <person name="Novod N."/>
            <person name="O'Neill B."/>
            <person name="Osman S."/>
            <person name="Markiewicz E."/>
            <person name="Oyono O.L."/>
            <person name="Patti C."/>
            <person name="Phunkhang P."/>
            <person name="Pierre F."/>
            <person name="Priest M."/>
            <person name="Raghuraman S."/>
            <person name="Rege F."/>
            <person name="Reyes R."/>
            <person name="Rise C."/>
            <person name="Rogov P."/>
            <person name="Ross K."/>
            <person name="Ryan E."/>
            <person name="Settipalli S."/>
            <person name="Shea T."/>
            <person name="Sherpa N."/>
            <person name="Shi L."/>
            <person name="Shih D."/>
            <person name="Sparrow T."/>
            <person name="Spaulding J."/>
            <person name="Stalker J."/>
            <person name="Stange-Thomann N."/>
            <person name="Stavropoulos S."/>
            <person name="Stone C."/>
            <person name="Strader C."/>
            <person name="Tesfaye S."/>
            <person name="Thomson T."/>
            <person name="Thoulutsang Y."/>
            <person name="Thoulutsang D."/>
            <person name="Topham K."/>
            <person name="Topping I."/>
            <person name="Tsamla T."/>
            <person name="Vassiliev H."/>
            <person name="Vo A."/>
            <person name="Wangchuk T."/>
            <person name="Wangdi T."/>
            <person name="Weiand M."/>
            <person name="Wilkinson J."/>
            <person name="Wilson A."/>
            <person name="Yadav S."/>
            <person name="Young G."/>
            <person name="Yu Q."/>
            <person name="Zembek L."/>
            <person name="Zhong D."/>
            <person name="Zimmer A."/>
            <person name="Zwirko Z."/>
            <person name="Jaffe D.B."/>
            <person name="Alvarez P."/>
            <person name="Brockman W."/>
            <person name="Butler J."/>
            <person name="Chin C."/>
            <person name="Gnerre S."/>
            <person name="MacCallum I."/>
            <person name="Graves J.A."/>
            <person name="Ponting C.P."/>
            <person name="Breen M."/>
            <person name="Samollow P.B."/>
            <person name="Lander E.S."/>
            <person name="Lindblad-Toh K."/>
        </authorList>
    </citation>
    <scope>NUCLEOTIDE SEQUENCE [LARGE SCALE GENOMIC DNA]</scope>
</reference>
<dbReference type="CTD" id="158787"/>
<feature type="compositionally biased region" description="Basic and acidic residues" evidence="12">
    <location>
        <begin position="155"/>
        <end position="179"/>
    </location>
</feature>
<evidence type="ECO:0000256" key="4">
    <source>
        <dbReference type="ARBA" id="ARBA00022846"/>
    </source>
</evidence>
<dbReference type="GeneTree" id="ENSGT00390000010825"/>
<evidence type="ECO:0000313" key="14">
    <source>
        <dbReference type="Proteomes" id="UP000002280"/>
    </source>
</evidence>
<organism evidence="13 14">
    <name type="scientific">Monodelphis domestica</name>
    <name type="common">Gray short-tailed opossum</name>
    <dbReference type="NCBI Taxonomy" id="13616"/>
    <lineage>
        <taxon>Eukaryota</taxon>
        <taxon>Metazoa</taxon>
        <taxon>Chordata</taxon>
        <taxon>Craniata</taxon>
        <taxon>Vertebrata</taxon>
        <taxon>Euteleostomi</taxon>
        <taxon>Mammalia</taxon>
        <taxon>Metatheria</taxon>
        <taxon>Didelphimorphia</taxon>
        <taxon>Didelphidae</taxon>
        <taxon>Monodelphis</taxon>
    </lineage>
</organism>
<evidence type="ECO:0000256" key="2">
    <source>
        <dbReference type="ARBA" id="ARBA00006875"/>
    </source>
</evidence>
<comment type="subcellular location">
    <subcellularLocation>
        <location evidence="1">Cytoplasm</location>
        <location evidence="1">Cytoskeleton</location>
        <location evidence="1">Flagellum axoneme</location>
    </subcellularLocation>
</comment>
<dbReference type="STRING" id="13616.ENSMODP00000026117"/>
<evidence type="ECO:0000256" key="6">
    <source>
        <dbReference type="ARBA" id="ARBA00023069"/>
    </source>
</evidence>
<proteinExistence type="inferred from homology"/>
<dbReference type="AlphaFoldDB" id="H9H7Q0"/>
<name>H9H7Q0_MONDO</name>
<dbReference type="GeneID" id="100019624"/>
<dbReference type="HOGENOM" id="CLU_061822_0_1_1"/>
<evidence type="ECO:0000256" key="3">
    <source>
        <dbReference type="ARBA" id="ARBA00022490"/>
    </source>
</evidence>
<dbReference type="Ensembl" id="ENSMODT00000026582.3">
    <property type="protein sequence ID" value="ENSMODP00000026117.1"/>
    <property type="gene ID" value="ENSMODG00000020888.3"/>
</dbReference>
<evidence type="ECO:0000256" key="1">
    <source>
        <dbReference type="ARBA" id="ARBA00004611"/>
    </source>
</evidence>
<dbReference type="PANTHER" id="PTHR14517:SF11">
    <property type="entry name" value="RIB43A-LIKE WITH COILED-COILS PROTEIN 1"/>
    <property type="match status" value="1"/>
</dbReference>
<sequence>MYKVDIQPEQKEAVAIEARRNREKQRQSRIFNVRNRVIGVDTEGLKSQVQEQRRRENAEWAREAALDASRVQCDLVAQMLEKEESQRARQVAKQVQAFREREQLPQDSRDFDLYDSASPQKENPVRAGDPDARCGPSSMQYFAGEDLGHPSHQRLQREQNRRELNRQREEHRQAKRDERYSELLADKKRVEMDLRAIHLEALEAACREAMDMAMANYNRAQAMEVEKQQHLARQREQDDNLTEIYNHLTSDLLTENTSASSQKVSGGWKGMSPEQVAAIHKEQAAQRLEAQHRRQTEQRLEAEWAFQEKLVTQAVCRLERAEKVKTQKLRQGLDAYNKQLAQEQQAQKDYLEKVVYTNEPTAHFHLQFNTSSR</sequence>
<gene>
    <name evidence="13" type="primary">RIBC1</name>
</gene>